<feature type="domain" description="DUF418" evidence="3">
    <location>
        <begin position="288"/>
        <end position="382"/>
    </location>
</feature>
<feature type="transmembrane region" description="Helical" evidence="2">
    <location>
        <begin position="93"/>
        <end position="111"/>
    </location>
</feature>
<organism evidence="5 6">
    <name type="scientific">Nocardiopsis composta</name>
    <dbReference type="NCBI Taxonomy" id="157465"/>
    <lineage>
        <taxon>Bacteria</taxon>
        <taxon>Bacillati</taxon>
        <taxon>Actinomycetota</taxon>
        <taxon>Actinomycetes</taxon>
        <taxon>Streptosporangiales</taxon>
        <taxon>Nocardiopsidaceae</taxon>
        <taxon>Nocardiopsis</taxon>
    </lineage>
</organism>
<gene>
    <name evidence="5" type="ORF">HDA36_001709</name>
</gene>
<evidence type="ECO:0000256" key="2">
    <source>
        <dbReference type="SAM" id="Phobius"/>
    </source>
</evidence>
<dbReference type="PANTHER" id="PTHR30590:SF3">
    <property type="entry name" value="HYPOTHETICAL MEMBRANE SPANNING PROTEIN"/>
    <property type="match status" value="1"/>
</dbReference>
<evidence type="ECO:0000256" key="1">
    <source>
        <dbReference type="SAM" id="MobiDB-lite"/>
    </source>
</evidence>
<keyword evidence="2" id="KW-0812">Transmembrane</keyword>
<feature type="transmembrane region" description="Helical" evidence="2">
    <location>
        <begin position="61"/>
        <end position="81"/>
    </location>
</feature>
<dbReference type="Proteomes" id="UP000572635">
    <property type="component" value="Unassembled WGS sequence"/>
</dbReference>
<feature type="transmembrane region" description="Helical" evidence="2">
    <location>
        <begin position="319"/>
        <end position="339"/>
    </location>
</feature>
<feature type="transmembrane region" description="Helical" evidence="2">
    <location>
        <begin position="143"/>
        <end position="161"/>
    </location>
</feature>
<keyword evidence="2" id="KW-1133">Transmembrane helix</keyword>
<dbReference type="RefSeq" id="WP_246528202.1">
    <property type="nucleotide sequence ID" value="NZ_BAAAJD010000009.1"/>
</dbReference>
<dbReference type="AlphaFoldDB" id="A0A7W8QKT9"/>
<dbReference type="EMBL" id="JACHDB010000001">
    <property type="protein sequence ID" value="MBB5431625.1"/>
    <property type="molecule type" value="Genomic_DNA"/>
</dbReference>
<keyword evidence="2" id="KW-0472">Membrane</keyword>
<feature type="region of interest" description="Disordered" evidence="1">
    <location>
        <begin position="386"/>
        <end position="412"/>
    </location>
</feature>
<evidence type="ECO:0000313" key="5">
    <source>
        <dbReference type="EMBL" id="MBB5431625.1"/>
    </source>
</evidence>
<protein>
    <submittedName>
        <fullName evidence="5">Putative membrane protein</fullName>
    </submittedName>
</protein>
<feature type="transmembrane region" description="Helical" evidence="2">
    <location>
        <begin position="22"/>
        <end position="41"/>
    </location>
</feature>
<dbReference type="PANTHER" id="PTHR30590">
    <property type="entry name" value="INNER MEMBRANE PROTEIN"/>
    <property type="match status" value="1"/>
</dbReference>
<feature type="domain" description="Heparan-alpha-glucosaminide N-acetyltransferase catalytic" evidence="4">
    <location>
        <begin position="16"/>
        <end position="223"/>
    </location>
</feature>
<feature type="transmembrane region" description="Helical" evidence="2">
    <location>
        <begin position="230"/>
        <end position="249"/>
    </location>
</feature>
<feature type="transmembrane region" description="Helical" evidence="2">
    <location>
        <begin position="117"/>
        <end position="136"/>
    </location>
</feature>
<comment type="caution">
    <text evidence="5">The sequence shown here is derived from an EMBL/GenBank/DDBJ whole genome shotgun (WGS) entry which is preliminary data.</text>
</comment>
<proteinExistence type="predicted"/>
<evidence type="ECO:0000259" key="3">
    <source>
        <dbReference type="Pfam" id="PF04235"/>
    </source>
</evidence>
<accession>A0A7W8QKT9</accession>
<reference evidence="5 6" key="1">
    <citation type="submission" date="2020-08" db="EMBL/GenBank/DDBJ databases">
        <title>Sequencing the genomes of 1000 actinobacteria strains.</title>
        <authorList>
            <person name="Klenk H.-P."/>
        </authorList>
    </citation>
    <scope>NUCLEOTIDE SEQUENCE [LARGE SCALE GENOMIC DNA]</scope>
    <source>
        <strain evidence="5 6">DSM 44551</strain>
    </source>
</reference>
<feature type="transmembrane region" description="Helical" evidence="2">
    <location>
        <begin position="199"/>
        <end position="218"/>
    </location>
</feature>
<name>A0A7W8QKT9_9ACTN</name>
<dbReference type="InterPro" id="IPR052529">
    <property type="entry name" value="Bact_Transport_Assoc"/>
</dbReference>
<feature type="compositionally biased region" description="Basic residues" evidence="1">
    <location>
        <begin position="399"/>
        <end position="412"/>
    </location>
</feature>
<keyword evidence="6" id="KW-1185">Reference proteome</keyword>
<dbReference type="InterPro" id="IPR007349">
    <property type="entry name" value="DUF418"/>
</dbReference>
<evidence type="ECO:0000313" key="6">
    <source>
        <dbReference type="Proteomes" id="UP000572635"/>
    </source>
</evidence>
<dbReference type="Pfam" id="PF04235">
    <property type="entry name" value="DUF418"/>
    <property type="match status" value="1"/>
</dbReference>
<sequence>MPDPAPEPARPAGRGRLHGLDLARWIAVAGMLVIHFGPPFLDRESPLGVIVATYAWGRSTILFAFLAGVSLALVTGGASVHRGRRARTGAARVAVRGAALVLIGWGLHAIVTAGGSNLTVIITFYGLYFLLAIPLLRLTAPWAAAAAAAAFAVGPQLLFALRRSAEEGGAMAGVTRAVEAHDPGHLLAGQGLMELTVHGYYPALAYLPAVLAGLAVGRLDLHSPLVRARLAAFGMVLAFVSYRTSWHAWYNYGLIGELGAREEVVGSVPTGDARWLLTDMPHSATTPEVLGGTGVAIAVLAACLGLADRFPRLTAPFTAAGSMALTVYAAHAVVMAWQATLPEDIGGLIGLVNREMSEVYLVGSVAIALLWRRTLGRGPLEAGVSELAKASAPGPRSPAHARRARRRRPFRR</sequence>
<feature type="transmembrane region" description="Helical" evidence="2">
    <location>
        <begin position="289"/>
        <end position="307"/>
    </location>
</feature>
<evidence type="ECO:0000259" key="4">
    <source>
        <dbReference type="Pfam" id="PF07786"/>
    </source>
</evidence>
<dbReference type="InterPro" id="IPR012429">
    <property type="entry name" value="HGSNAT_cat"/>
</dbReference>
<dbReference type="Pfam" id="PF07786">
    <property type="entry name" value="HGSNAT_cat"/>
    <property type="match status" value="1"/>
</dbReference>